<evidence type="ECO:0000313" key="12">
    <source>
        <dbReference type="Proteomes" id="UP000596660"/>
    </source>
</evidence>
<dbReference type="PANTHER" id="PTHR12413:SF1">
    <property type="entry name" value="DOLICHYL PYROPHOSPHATE MAN9GLCNAC2 ALPHA-1,3-GLUCOSYLTRANSFERASE"/>
    <property type="match status" value="1"/>
</dbReference>
<evidence type="ECO:0000256" key="8">
    <source>
        <dbReference type="ARBA" id="ARBA00022989"/>
    </source>
</evidence>
<reference evidence="11" key="2">
    <citation type="submission" date="2021-03" db="UniProtKB">
        <authorList>
            <consortium name="EnsemblPlants"/>
        </authorList>
    </citation>
    <scope>IDENTIFICATION</scope>
</reference>
<sequence length="135" mass="15461">MRWTVLSSDILVFLPAVFYFVLSYSASRSRRHQSDVALACGNDFTESMSYCNRPWPFPAVISSRELVACTLFTLALSHKQMSAYFAPAFFSHLLGRCLRRRNPFLEVSKLALVVIGTFAVVWWPYLHSKEAFLEV</sequence>
<dbReference type="InterPro" id="IPR004856">
    <property type="entry name" value="Glyco_trans_ALG6/ALG8"/>
</dbReference>
<keyword evidence="4 10" id="KW-0328">Glycosyltransferase</keyword>
<dbReference type="EC" id="2.4.1.-" evidence="10"/>
<evidence type="ECO:0000256" key="9">
    <source>
        <dbReference type="ARBA" id="ARBA00023136"/>
    </source>
</evidence>
<dbReference type="AlphaFoldDB" id="A0A803NDQ2"/>
<evidence type="ECO:0000256" key="3">
    <source>
        <dbReference type="ARBA" id="ARBA00008715"/>
    </source>
</evidence>
<organism evidence="11 12">
    <name type="scientific">Chenopodium quinoa</name>
    <name type="common">Quinoa</name>
    <dbReference type="NCBI Taxonomy" id="63459"/>
    <lineage>
        <taxon>Eukaryota</taxon>
        <taxon>Viridiplantae</taxon>
        <taxon>Streptophyta</taxon>
        <taxon>Embryophyta</taxon>
        <taxon>Tracheophyta</taxon>
        <taxon>Spermatophyta</taxon>
        <taxon>Magnoliopsida</taxon>
        <taxon>eudicotyledons</taxon>
        <taxon>Gunneridae</taxon>
        <taxon>Pentapetalae</taxon>
        <taxon>Caryophyllales</taxon>
        <taxon>Chenopodiaceae</taxon>
        <taxon>Chenopodioideae</taxon>
        <taxon>Atripliceae</taxon>
        <taxon>Chenopodium</taxon>
    </lineage>
</organism>
<dbReference type="Pfam" id="PF03155">
    <property type="entry name" value="Alg6_Alg8"/>
    <property type="match status" value="1"/>
</dbReference>
<dbReference type="Gramene" id="AUR62044249-RA">
    <property type="protein sequence ID" value="AUR62044249-RA:cds"/>
    <property type="gene ID" value="AUR62044249"/>
</dbReference>
<comment type="similarity">
    <text evidence="3 10">Belongs to the ALG6/ALG8 glucosyltransferase family.</text>
</comment>
<keyword evidence="9 10" id="KW-0472">Membrane</keyword>
<keyword evidence="8 10" id="KW-1133">Transmembrane helix</keyword>
<evidence type="ECO:0000256" key="6">
    <source>
        <dbReference type="ARBA" id="ARBA00022692"/>
    </source>
</evidence>
<keyword evidence="7 10" id="KW-0256">Endoplasmic reticulum</keyword>
<feature type="transmembrane region" description="Helical" evidence="10">
    <location>
        <begin position="104"/>
        <end position="125"/>
    </location>
</feature>
<evidence type="ECO:0000256" key="1">
    <source>
        <dbReference type="ARBA" id="ARBA00004477"/>
    </source>
</evidence>
<evidence type="ECO:0000313" key="11">
    <source>
        <dbReference type="EnsemblPlants" id="AUR62044249-RA:cds"/>
    </source>
</evidence>
<dbReference type="PANTHER" id="PTHR12413">
    <property type="entry name" value="DOLICHYL GLYCOSYLTRANSFERASE"/>
    <property type="match status" value="1"/>
</dbReference>
<reference evidence="11" key="1">
    <citation type="journal article" date="2017" name="Nature">
        <title>The genome of Chenopodium quinoa.</title>
        <authorList>
            <person name="Jarvis D.E."/>
            <person name="Ho Y.S."/>
            <person name="Lightfoot D.J."/>
            <person name="Schmoeckel S.M."/>
            <person name="Li B."/>
            <person name="Borm T.J.A."/>
            <person name="Ohyanagi H."/>
            <person name="Mineta K."/>
            <person name="Michell C.T."/>
            <person name="Saber N."/>
            <person name="Kharbatia N.M."/>
            <person name="Rupper R.R."/>
            <person name="Sharp A.R."/>
            <person name="Dally N."/>
            <person name="Boughton B.A."/>
            <person name="Woo Y.H."/>
            <person name="Gao G."/>
            <person name="Schijlen E.G.W.M."/>
            <person name="Guo X."/>
            <person name="Momin A.A."/>
            <person name="Negrao S."/>
            <person name="Al-Babili S."/>
            <person name="Gehring C."/>
            <person name="Roessner U."/>
            <person name="Jung C."/>
            <person name="Murphy K."/>
            <person name="Arold S.T."/>
            <person name="Gojobori T."/>
            <person name="van der Linden C.G."/>
            <person name="van Loo E.N."/>
            <person name="Jellen E.N."/>
            <person name="Maughan P.J."/>
            <person name="Tester M."/>
        </authorList>
    </citation>
    <scope>NUCLEOTIDE SEQUENCE [LARGE SCALE GENOMIC DNA]</scope>
    <source>
        <strain evidence="11">cv. PI 614886</strain>
    </source>
</reference>
<keyword evidence="5 10" id="KW-0808">Transferase</keyword>
<keyword evidence="6 10" id="KW-0812">Transmembrane</keyword>
<dbReference type="UniPathway" id="UPA00378"/>
<dbReference type="GO" id="GO:0005789">
    <property type="term" value="C:endoplasmic reticulum membrane"/>
    <property type="evidence" value="ECO:0007669"/>
    <property type="project" value="UniProtKB-SubCell"/>
</dbReference>
<evidence type="ECO:0000256" key="10">
    <source>
        <dbReference type="RuleBase" id="RU363110"/>
    </source>
</evidence>
<protein>
    <recommendedName>
        <fullName evidence="10">Alpha-1,3-glucosyltransferase</fullName>
        <ecNumber evidence="10">2.4.1.-</ecNumber>
    </recommendedName>
</protein>
<evidence type="ECO:0000256" key="5">
    <source>
        <dbReference type="ARBA" id="ARBA00022679"/>
    </source>
</evidence>
<evidence type="ECO:0000256" key="7">
    <source>
        <dbReference type="ARBA" id="ARBA00022824"/>
    </source>
</evidence>
<dbReference type="OMA" id="FTESMSY"/>
<comment type="subcellular location">
    <subcellularLocation>
        <location evidence="1 10">Endoplasmic reticulum membrane</location>
        <topology evidence="1 10">Multi-pass membrane protein</topology>
    </subcellularLocation>
</comment>
<comment type="pathway">
    <text evidence="2 10">Protein modification; protein glycosylation.</text>
</comment>
<name>A0A803NDQ2_CHEQI</name>
<dbReference type="EnsemblPlants" id="AUR62044249-RA">
    <property type="protein sequence ID" value="AUR62044249-RA:cds"/>
    <property type="gene ID" value="AUR62044249"/>
</dbReference>
<dbReference type="Proteomes" id="UP000596660">
    <property type="component" value="Unplaced"/>
</dbReference>
<keyword evidence="12" id="KW-1185">Reference proteome</keyword>
<evidence type="ECO:0000256" key="2">
    <source>
        <dbReference type="ARBA" id="ARBA00004922"/>
    </source>
</evidence>
<proteinExistence type="inferred from homology"/>
<feature type="transmembrane region" description="Helical" evidence="10">
    <location>
        <begin position="6"/>
        <end position="24"/>
    </location>
</feature>
<dbReference type="GO" id="GO:0042281">
    <property type="term" value="F:dolichyl pyrophosphate Man9GlcNAc2 alpha-1,3-glucosyltransferase activity"/>
    <property type="evidence" value="ECO:0007669"/>
    <property type="project" value="TreeGrafter"/>
</dbReference>
<evidence type="ECO:0000256" key="4">
    <source>
        <dbReference type="ARBA" id="ARBA00022676"/>
    </source>
</evidence>
<accession>A0A803NDQ2</accession>
<comment type="caution">
    <text evidence="10">Lacks conserved residue(s) required for the propagation of feature annotation.</text>
</comment>